<dbReference type="Gene3D" id="6.10.140.2220">
    <property type="match status" value="1"/>
</dbReference>
<keyword evidence="7" id="KW-0378">Hydrolase</keyword>
<dbReference type="GO" id="GO:0016787">
    <property type="term" value="F:hydrolase activity"/>
    <property type="evidence" value="ECO:0007669"/>
    <property type="project" value="UniProtKB-KW"/>
</dbReference>
<reference evidence="7 8" key="1">
    <citation type="journal article" date="2018" name="Plant J.">
        <title>Genome sequences of Chlorella sorokiniana UTEX 1602 and Micractinium conductrix SAG 241.80: implications to maltose excretion by a green alga.</title>
        <authorList>
            <person name="Arriola M.B."/>
            <person name="Velmurugan N."/>
            <person name="Zhang Y."/>
            <person name="Plunkett M.H."/>
            <person name="Hondzo H."/>
            <person name="Barney B.M."/>
        </authorList>
    </citation>
    <scope>NUCLEOTIDE SEQUENCE [LARGE SCALE GENOMIC DNA]</scope>
    <source>
        <strain evidence="7 8">SAG 241.80</strain>
    </source>
</reference>
<dbReference type="InterPro" id="IPR002893">
    <property type="entry name" value="Znf_MYND"/>
</dbReference>
<keyword evidence="2 4" id="KW-0863">Zinc-finger</keyword>
<keyword evidence="1" id="KW-0479">Metal-binding</keyword>
<evidence type="ECO:0000256" key="3">
    <source>
        <dbReference type="ARBA" id="ARBA00022833"/>
    </source>
</evidence>
<evidence type="ECO:0000256" key="2">
    <source>
        <dbReference type="ARBA" id="ARBA00022771"/>
    </source>
</evidence>
<dbReference type="OrthoDB" id="5945798at2759"/>
<dbReference type="GO" id="GO:0008270">
    <property type="term" value="F:zinc ion binding"/>
    <property type="evidence" value="ECO:0007669"/>
    <property type="project" value="UniProtKB-KW"/>
</dbReference>
<feature type="compositionally biased region" description="Low complexity" evidence="5">
    <location>
        <begin position="235"/>
        <end position="251"/>
    </location>
</feature>
<feature type="domain" description="MYND-type" evidence="6">
    <location>
        <begin position="181"/>
        <end position="227"/>
    </location>
</feature>
<evidence type="ECO:0000259" key="6">
    <source>
        <dbReference type="PROSITE" id="PS50865"/>
    </source>
</evidence>
<protein>
    <submittedName>
        <fullName evidence="7">Ubiquitin carboxyl-terminal hydrolase 18</fullName>
    </submittedName>
</protein>
<evidence type="ECO:0000313" key="8">
    <source>
        <dbReference type="Proteomes" id="UP000239649"/>
    </source>
</evidence>
<comment type="caution">
    <text evidence="7">The sequence shown here is derived from an EMBL/GenBank/DDBJ whole genome shotgun (WGS) entry which is preliminary data.</text>
</comment>
<evidence type="ECO:0000256" key="5">
    <source>
        <dbReference type="SAM" id="MobiDB-lite"/>
    </source>
</evidence>
<dbReference type="PROSITE" id="PS01360">
    <property type="entry name" value="ZF_MYND_1"/>
    <property type="match status" value="1"/>
</dbReference>
<dbReference type="SUPFAM" id="SSF144232">
    <property type="entry name" value="HIT/MYND zinc finger-like"/>
    <property type="match status" value="1"/>
</dbReference>
<evidence type="ECO:0000313" key="7">
    <source>
        <dbReference type="EMBL" id="PSC69288.1"/>
    </source>
</evidence>
<evidence type="ECO:0000256" key="1">
    <source>
        <dbReference type="ARBA" id="ARBA00022723"/>
    </source>
</evidence>
<dbReference type="Proteomes" id="UP000239649">
    <property type="component" value="Unassembled WGS sequence"/>
</dbReference>
<feature type="region of interest" description="Disordered" evidence="5">
    <location>
        <begin position="235"/>
        <end position="265"/>
    </location>
</feature>
<dbReference type="EMBL" id="LHPF02000028">
    <property type="protein sequence ID" value="PSC69288.1"/>
    <property type="molecule type" value="Genomic_DNA"/>
</dbReference>
<organism evidence="7 8">
    <name type="scientific">Micractinium conductrix</name>
    <dbReference type="NCBI Taxonomy" id="554055"/>
    <lineage>
        <taxon>Eukaryota</taxon>
        <taxon>Viridiplantae</taxon>
        <taxon>Chlorophyta</taxon>
        <taxon>core chlorophytes</taxon>
        <taxon>Trebouxiophyceae</taxon>
        <taxon>Chlorellales</taxon>
        <taxon>Chlorellaceae</taxon>
        <taxon>Chlorella clade</taxon>
        <taxon>Micractinium</taxon>
    </lineage>
</organism>
<dbReference type="AlphaFoldDB" id="A0A2P6V5C2"/>
<dbReference type="Pfam" id="PF01753">
    <property type="entry name" value="zf-MYND"/>
    <property type="match status" value="1"/>
</dbReference>
<evidence type="ECO:0000256" key="4">
    <source>
        <dbReference type="PROSITE-ProRule" id="PRU00134"/>
    </source>
</evidence>
<feature type="compositionally biased region" description="Basic and acidic residues" evidence="5">
    <location>
        <begin position="254"/>
        <end position="265"/>
    </location>
</feature>
<keyword evidence="8" id="KW-1185">Reference proteome</keyword>
<name>A0A2P6V5C2_9CHLO</name>
<dbReference type="PROSITE" id="PS50865">
    <property type="entry name" value="ZF_MYND_2"/>
    <property type="match status" value="1"/>
</dbReference>
<proteinExistence type="predicted"/>
<sequence>MRLPEIELYVFFAWVEEHPEQFLGVLVLMVIFVGIPVYEAIQRRFGGGTVPELAFDAAAPAPSTHLHESTAAAAPGPSYRRFRLHYPAGTRHWVLRPEPSREAVPTDSLAHGAIILAAPCATAPEFLQLAGGGYVKRQDEGFLRKYGREALSFGWVEEEAQRGQAPLPRAPDAVPDARAACAACGLARTQAAAADRHLKHCSRCQAIWYCCAVCQEAHWRASHRWVCKEALPPAEAAPAEVAPDARAVVPAGEEPSKDQPAKKED</sequence>
<gene>
    <name evidence="7" type="ORF">C2E20_7254</name>
</gene>
<accession>A0A2P6V5C2</accession>
<keyword evidence="3" id="KW-0862">Zinc</keyword>